<evidence type="ECO:0000256" key="1">
    <source>
        <dbReference type="ARBA" id="ARBA00004479"/>
    </source>
</evidence>
<dbReference type="InterPro" id="IPR024788">
    <property type="entry name" value="Malectin-like_Carb-bd_dom"/>
</dbReference>
<keyword evidence="5" id="KW-0732">Signal</keyword>
<protein>
    <submittedName>
        <fullName evidence="14">Putative non-specific serine/threonine protein kinase</fullName>
        <ecNumber evidence="14">2.7.11.1</ecNumber>
    </submittedName>
</protein>
<name>A0A2P6RE36_ROSCH</name>
<comment type="caution">
    <text evidence="14">The sequence shown here is derived from an EMBL/GenBank/DDBJ whole genome shotgun (WGS) entry which is preliminary data.</text>
</comment>
<evidence type="ECO:0000256" key="3">
    <source>
        <dbReference type="ARBA" id="ARBA00022679"/>
    </source>
</evidence>
<dbReference type="FunFam" id="2.60.120.430:FF:000003">
    <property type="entry name" value="FERONIA receptor-like kinase"/>
    <property type="match status" value="1"/>
</dbReference>
<evidence type="ECO:0000313" key="15">
    <source>
        <dbReference type="Proteomes" id="UP000238479"/>
    </source>
</evidence>
<dbReference type="GO" id="GO:0016020">
    <property type="term" value="C:membrane"/>
    <property type="evidence" value="ECO:0007669"/>
    <property type="project" value="UniProtKB-SubCell"/>
</dbReference>
<keyword evidence="6" id="KW-0547">Nucleotide-binding</keyword>
<dbReference type="Pfam" id="PF12819">
    <property type="entry name" value="Malectin_like"/>
    <property type="match status" value="1"/>
</dbReference>
<dbReference type="EMBL" id="PDCK01000041">
    <property type="protein sequence ID" value="PRQ44674.1"/>
    <property type="molecule type" value="Genomic_DNA"/>
</dbReference>
<evidence type="ECO:0000259" key="13">
    <source>
        <dbReference type="Pfam" id="PF12819"/>
    </source>
</evidence>
<proteinExistence type="predicted"/>
<gene>
    <name evidence="14" type="ORF">RchiOBHm_Chr3g0481831</name>
</gene>
<dbReference type="GO" id="GO:0004714">
    <property type="term" value="F:transmembrane receptor protein tyrosine kinase activity"/>
    <property type="evidence" value="ECO:0007669"/>
    <property type="project" value="InterPro"/>
</dbReference>
<dbReference type="PANTHER" id="PTHR34590:SF15">
    <property type="entry name" value="PROTEIN KINASE DOMAIN-CONTAINING PROTEIN"/>
    <property type="match status" value="1"/>
</dbReference>
<dbReference type="EC" id="2.7.11.1" evidence="14"/>
<comment type="subcellular location">
    <subcellularLocation>
        <location evidence="1">Membrane</location>
        <topology evidence="1">Single-pass type I membrane protein</topology>
    </subcellularLocation>
</comment>
<keyword evidence="8" id="KW-0067">ATP-binding</keyword>
<keyword evidence="3 14" id="KW-0808">Transferase</keyword>
<evidence type="ECO:0000256" key="6">
    <source>
        <dbReference type="ARBA" id="ARBA00022741"/>
    </source>
</evidence>
<keyword evidence="2 14" id="KW-0723">Serine/threonine-protein kinase</keyword>
<sequence length="506" mass="56713">MIMLNFSSSAFPAPSSFSGFVPSVSLAITMKVKPFLTPLYLSLFLHILVFVAGASPPIYTPVEDITLTCGASRDQFNRYDNRTWRGDINSKLFPIIGNTSQVRKAPSSSSSMASQVPHTTARLSHSEFTYTFNQLTAGQLFIRLYFYPASYANFYRSKAHFSVKANYFTLLDDFNASATADAYGVDTLYREFCLNIDKEQSLNITFTPSKVKDAYALINGIEIVSMPADLYYSPANSTGIDYVNDKLKLSIGSDTALEMVYRLNIGGSSPSNTEDTGMYRKWESDDRTYLDDSSLHFSILQQNSSIELNFTTIPNYTAPKEVYQTGRSMGMNKTISKSYNLTWEFPVDSFFYYLVRLHFCEFEPNITRYGDLVFQIYIDNKTVEDTADIIQLSGGNGIPVYRDYIVYMSSHENEKKVSLFLALATVQKDWLTSYGDAILNGLEIFKLLNSNGSKIADTNPNSPSTTPRVKGPKSLNTWTPLLAIVAGVVSSTLTFSVFRLLVFRRG</sequence>
<dbReference type="STRING" id="74649.A0A2P6RE36"/>
<keyword evidence="4 12" id="KW-0812">Transmembrane</keyword>
<evidence type="ECO:0000256" key="7">
    <source>
        <dbReference type="ARBA" id="ARBA00022777"/>
    </source>
</evidence>
<dbReference type="Gramene" id="PRQ44674">
    <property type="protein sequence ID" value="PRQ44674"/>
    <property type="gene ID" value="RchiOBHm_Chr3g0481831"/>
</dbReference>
<dbReference type="Proteomes" id="UP000238479">
    <property type="component" value="Chromosome 3"/>
</dbReference>
<keyword evidence="7 14" id="KW-0418">Kinase</keyword>
<dbReference type="GO" id="GO:0004674">
    <property type="term" value="F:protein serine/threonine kinase activity"/>
    <property type="evidence" value="ECO:0007669"/>
    <property type="project" value="UniProtKB-KW"/>
</dbReference>
<evidence type="ECO:0000256" key="11">
    <source>
        <dbReference type="ARBA" id="ARBA00023180"/>
    </source>
</evidence>
<keyword evidence="9 12" id="KW-1133">Transmembrane helix</keyword>
<reference evidence="14 15" key="1">
    <citation type="journal article" date="2018" name="Nat. Genet.">
        <title>The Rosa genome provides new insights in the design of modern roses.</title>
        <authorList>
            <person name="Bendahmane M."/>
        </authorList>
    </citation>
    <scope>NUCLEOTIDE SEQUENCE [LARGE SCALE GENOMIC DNA]</scope>
    <source>
        <strain evidence="15">cv. Old Blush</strain>
    </source>
</reference>
<evidence type="ECO:0000256" key="10">
    <source>
        <dbReference type="ARBA" id="ARBA00023136"/>
    </source>
</evidence>
<evidence type="ECO:0000256" key="9">
    <source>
        <dbReference type="ARBA" id="ARBA00022989"/>
    </source>
</evidence>
<evidence type="ECO:0000313" key="14">
    <source>
        <dbReference type="EMBL" id="PRQ44674.1"/>
    </source>
</evidence>
<keyword evidence="11" id="KW-0325">Glycoprotein</keyword>
<keyword evidence="10 12" id="KW-0472">Membrane</keyword>
<accession>A0A2P6RE36</accession>
<keyword evidence="15" id="KW-1185">Reference proteome</keyword>
<evidence type="ECO:0000256" key="12">
    <source>
        <dbReference type="SAM" id="Phobius"/>
    </source>
</evidence>
<dbReference type="OMA" id="FKLQTYD"/>
<evidence type="ECO:0000256" key="2">
    <source>
        <dbReference type="ARBA" id="ARBA00022527"/>
    </source>
</evidence>
<feature type="domain" description="Malectin-like" evidence="13">
    <location>
        <begin position="68"/>
        <end position="446"/>
    </location>
</feature>
<dbReference type="AlphaFoldDB" id="A0A2P6RE36"/>
<dbReference type="Gene3D" id="2.60.120.430">
    <property type="entry name" value="Galactose-binding lectin"/>
    <property type="match status" value="2"/>
</dbReference>
<dbReference type="PANTHER" id="PTHR34590">
    <property type="entry name" value="OS03G0124300 PROTEIN-RELATED"/>
    <property type="match status" value="1"/>
</dbReference>
<feature type="transmembrane region" description="Helical" evidence="12">
    <location>
        <begin position="478"/>
        <end position="502"/>
    </location>
</feature>
<dbReference type="GO" id="GO:0005524">
    <property type="term" value="F:ATP binding"/>
    <property type="evidence" value="ECO:0007669"/>
    <property type="project" value="UniProtKB-KW"/>
</dbReference>
<dbReference type="FunFam" id="2.60.120.430:FF:000007">
    <property type="entry name" value="FERONIA receptor-like kinase"/>
    <property type="match status" value="1"/>
</dbReference>
<organism evidence="14 15">
    <name type="scientific">Rosa chinensis</name>
    <name type="common">China rose</name>
    <dbReference type="NCBI Taxonomy" id="74649"/>
    <lineage>
        <taxon>Eukaryota</taxon>
        <taxon>Viridiplantae</taxon>
        <taxon>Streptophyta</taxon>
        <taxon>Embryophyta</taxon>
        <taxon>Tracheophyta</taxon>
        <taxon>Spermatophyta</taxon>
        <taxon>Magnoliopsida</taxon>
        <taxon>eudicotyledons</taxon>
        <taxon>Gunneridae</taxon>
        <taxon>Pentapetalae</taxon>
        <taxon>rosids</taxon>
        <taxon>fabids</taxon>
        <taxon>Rosales</taxon>
        <taxon>Rosaceae</taxon>
        <taxon>Rosoideae</taxon>
        <taxon>Rosoideae incertae sedis</taxon>
        <taxon>Rosa</taxon>
    </lineage>
</organism>
<evidence type="ECO:0000256" key="4">
    <source>
        <dbReference type="ARBA" id="ARBA00022692"/>
    </source>
</evidence>
<dbReference type="InterPro" id="IPR045272">
    <property type="entry name" value="ANXUR1/2-like"/>
</dbReference>
<evidence type="ECO:0000256" key="8">
    <source>
        <dbReference type="ARBA" id="ARBA00022840"/>
    </source>
</evidence>
<evidence type="ECO:0000256" key="5">
    <source>
        <dbReference type="ARBA" id="ARBA00022729"/>
    </source>
</evidence>